<gene>
    <name evidence="1" type="ORF">SAMN04488134_11180</name>
</gene>
<evidence type="ECO:0000313" key="2">
    <source>
        <dbReference type="Proteomes" id="UP000199300"/>
    </source>
</evidence>
<keyword evidence="2" id="KW-1185">Reference proteome</keyword>
<dbReference type="RefSeq" id="WP_091499477.1">
    <property type="nucleotide sequence ID" value="NZ_FODJ01000011.1"/>
</dbReference>
<name>A0A1H8RYI1_9BACI</name>
<dbReference type="Proteomes" id="UP000199300">
    <property type="component" value="Unassembled WGS sequence"/>
</dbReference>
<dbReference type="AlphaFoldDB" id="A0A1H8RYI1"/>
<evidence type="ECO:0000313" key="1">
    <source>
        <dbReference type="EMBL" id="SEO71198.1"/>
    </source>
</evidence>
<protein>
    <submittedName>
        <fullName evidence="1">Uncharacterized protein</fullName>
    </submittedName>
</protein>
<dbReference type="OrthoDB" id="2970382at2"/>
<sequence length="155" mass="18346">MKKMLLTTILFVTLVVFFISLKGITVGDNEKVAKVQEDEKPAFELSGYYYFGYLDARPKQELELEQEYFYYMDEYFQDYFKNFMIITRSDEVIEQDYLHFFEALGVLELYSFPTAGLGLRNGDYVTIHVTVPIKESYPMQISQIENFEIIYPRIP</sequence>
<proteinExistence type="predicted"/>
<organism evidence="1 2">
    <name type="scientific">Amphibacillus marinus</name>
    <dbReference type="NCBI Taxonomy" id="872970"/>
    <lineage>
        <taxon>Bacteria</taxon>
        <taxon>Bacillati</taxon>
        <taxon>Bacillota</taxon>
        <taxon>Bacilli</taxon>
        <taxon>Bacillales</taxon>
        <taxon>Bacillaceae</taxon>
        <taxon>Amphibacillus</taxon>
    </lineage>
</organism>
<accession>A0A1H8RYI1</accession>
<reference evidence="1 2" key="1">
    <citation type="submission" date="2016-10" db="EMBL/GenBank/DDBJ databases">
        <authorList>
            <person name="de Groot N.N."/>
        </authorList>
    </citation>
    <scope>NUCLEOTIDE SEQUENCE [LARGE SCALE GENOMIC DNA]</scope>
    <source>
        <strain evidence="1 2">CGMCC 1.10434</strain>
    </source>
</reference>
<dbReference type="EMBL" id="FODJ01000011">
    <property type="protein sequence ID" value="SEO71198.1"/>
    <property type="molecule type" value="Genomic_DNA"/>
</dbReference>